<organism evidence="7 8">
    <name type="scientific">Robiginitalea aurantiaca</name>
    <dbReference type="NCBI Taxonomy" id="3056915"/>
    <lineage>
        <taxon>Bacteria</taxon>
        <taxon>Pseudomonadati</taxon>
        <taxon>Bacteroidota</taxon>
        <taxon>Flavobacteriia</taxon>
        <taxon>Flavobacteriales</taxon>
        <taxon>Flavobacteriaceae</taxon>
        <taxon>Robiginitalea</taxon>
    </lineage>
</organism>
<dbReference type="Pfam" id="PF08281">
    <property type="entry name" value="Sigma70_r4_2"/>
    <property type="match status" value="1"/>
</dbReference>
<keyword evidence="8" id="KW-1185">Reference proteome</keyword>
<dbReference type="NCBIfam" id="TIGR02937">
    <property type="entry name" value="sigma70-ECF"/>
    <property type="match status" value="1"/>
</dbReference>
<proteinExistence type="inferred from homology"/>
<dbReference type="Gene3D" id="1.10.10.10">
    <property type="entry name" value="Winged helix-like DNA-binding domain superfamily/Winged helix DNA-binding domain"/>
    <property type="match status" value="1"/>
</dbReference>
<protein>
    <submittedName>
        <fullName evidence="7">Sigma-70 family RNA polymerase sigma factor</fullName>
    </submittedName>
</protein>
<dbReference type="InterPro" id="IPR036388">
    <property type="entry name" value="WH-like_DNA-bd_sf"/>
</dbReference>
<evidence type="ECO:0000313" key="8">
    <source>
        <dbReference type="Proteomes" id="UP001174839"/>
    </source>
</evidence>
<dbReference type="InterPro" id="IPR014284">
    <property type="entry name" value="RNA_pol_sigma-70_dom"/>
</dbReference>
<feature type="domain" description="RNA polymerase sigma factor 70 region 4 type 2" evidence="6">
    <location>
        <begin position="125"/>
        <end position="177"/>
    </location>
</feature>
<evidence type="ECO:0000256" key="4">
    <source>
        <dbReference type="ARBA" id="ARBA00023163"/>
    </source>
</evidence>
<dbReference type="InterPro" id="IPR013325">
    <property type="entry name" value="RNA_pol_sigma_r2"/>
</dbReference>
<dbReference type="SUPFAM" id="SSF88659">
    <property type="entry name" value="Sigma3 and sigma4 domains of RNA polymerase sigma factors"/>
    <property type="match status" value="1"/>
</dbReference>
<evidence type="ECO:0000256" key="1">
    <source>
        <dbReference type="ARBA" id="ARBA00010641"/>
    </source>
</evidence>
<keyword evidence="4" id="KW-0804">Transcription</keyword>
<keyword evidence="3" id="KW-0731">Sigma factor</keyword>
<dbReference type="SUPFAM" id="SSF88946">
    <property type="entry name" value="Sigma2 domain of RNA polymerase sigma factors"/>
    <property type="match status" value="1"/>
</dbReference>
<gene>
    <name evidence="7" type="ORF">QU605_10995</name>
</gene>
<dbReference type="Pfam" id="PF04542">
    <property type="entry name" value="Sigma70_r2"/>
    <property type="match status" value="1"/>
</dbReference>
<dbReference type="Gene3D" id="1.10.1740.10">
    <property type="match status" value="1"/>
</dbReference>
<dbReference type="InterPro" id="IPR013324">
    <property type="entry name" value="RNA_pol_sigma_r3/r4-like"/>
</dbReference>
<evidence type="ECO:0000259" key="5">
    <source>
        <dbReference type="Pfam" id="PF04542"/>
    </source>
</evidence>
<dbReference type="PANTHER" id="PTHR43133:SF51">
    <property type="entry name" value="RNA POLYMERASE SIGMA FACTOR"/>
    <property type="match status" value="1"/>
</dbReference>
<keyword evidence="2" id="KW-0805">Transcription regulation</keyword>
<dbReference type="InterPro" id="IPR039425">
    <property type="entry name" value="RNA_pol_sigma-70-like"/>
</dbReference>
<name>A0ABT7WGM5_9FLAO</name>
<dbReference type="Proteomes" id="UP001174839">
    <property type="component" value="Unassembled WGS sequence"/>
</dbReference>
<evidence type="ECO:0000313" key="7">
    <source>
        <dbReference type="EMBL" id="MDM9632003.1"/>
    </source>
</evidence>
<dbReference type="InterPro" id="IPR013249">
    <property type="entry name" value="RNA_pol_sigma70_r4_t2"/>
</dbReference>
<dbReference type="PANTHER" id="PTHR43133">
    <property type="entry name" value="RNA POLYMERASE ECF-TYPE SIGMA FACTO"/>
    <property type="match status" value="1"/>
</dbReference>
<comment type="similarity">
    <text evidence="1">Belongs to the sigma-70 factor family. ECF subfamily.</text>
</comment>
<dbReference type="RefSeq" id="WP_289725365.1">
    <property type="nucleotide sequence ID" value="NZ_JAUDUY010000005.1"/>
</dbReference>
<sequence length="194" mass="22150">MNVNPVSDSEVISDVLAGNSRAYAVLISRYQHMVFTLAVRMLGNRELAEETTQDVFVKVYNSLEKFRGESKFSTWLYRVAYHRILDASRRETRQTGDFISGGLDIRSLGTNESTWDCLMTKERRDILVSVLAQLSTEENSIISLYYLQEMSVKEISEIINLGQSAVKVRLFRAREHLRSLLEGTTQGALLKTYI</sequence>
<dbReference type="EMBL" id="JAUDUY010000005">
    <property type="protein sequence ID" value="MDM9632003.1"/>
    <property type="molecule type" value="Genomic_DNA"/>
</dbReference>
<evidence type="ECO:0000259" key="6">
    <source>
        <dbReference type="Pfam" id="PF08281"/>
    </source>
</evidence>
<dbReference type="CDD" id="cd06171">
    <property type="entry name" value="Sigma70_r4"/>
    <property type="match status" value="1"/>
</dbReference>
<accession>A0ABT7WGM5</accession>
<evidence type="ECO:0000256" key="3">
    <source>
        <dbReference type="ARBA" id="ARBA00023082"/>
    </source>
</evidence>
<dbReference type="InterPro" id="IPR007627">
    <property type="entry name" value="RNA_pol_sigma70_r2"/>
</dbReference>
<comment type="caution">
    <text evidence="7">The sequence shown here is derived from an EMBL/GenBank/DDBJ whole genome shotgun (WGS) entry which is preliminary data.</text>
</comment>
<feature type="domain" description="RNA polymerase sigma-70 region 2" evidence="5">
    <location>
        <begin position="26"/>
        <end position="93"/>
    </location>
</feature>
<reference evidence="7" key="1">
    <citation type="submission" date="2023-06" db="EMBL/GenBank/DDBJ databases">
        <title>Robiginitalea aurantiacus sp. nov. and Algoriphagus sediminis sp. nov., isolated from coastal sediment.</title>
        <authorList>
            <person name="Zhou Z.Y."/>
            <person name="An J."/>
            <person name="Jia Y.W."/>
            <person name="Du Z.J."/>
        </authorList>
    </citation>
    <scope>NUCLEOTIDE SEQUENCE</scope>
    <source>
        <strain evidence="7">M39</strain>
    </source>
</reference>
<evidence type="ECO:0000256" key="2">
    <source>
        <dbReference type="ARBA" id="ARBA00023015"/>
    </source>
</evidence>